<reference evidence="2" key="2">
    <citation type="submission" date="2013-03" db="EMBL/GenBank/DDBJ databases">
        <title>The Genome Sequence of Oribacterium sp. ACB1.</title>
        <authorList>
            <consortium name="The Broad Institute Genomics Platform"/>
            <consortium name="The Broad Institute Genome Sequencing Center for Infectious Disease"/>
            <person name="Earl A."/>
            <person name="Ward D."/>
            <person name="Feldgarden M."/>
            <person name="Gevers D."/>
            <person name="Sizova M."/>
            <person name="Hazen A."/>
            <person name="Epstein S."/>
            <person name="Walker B."/>
            <person name="Young S."/>
            <person name="Zeng Q."/>
            <person name="Gargeya S."/>
            <person name="Fitzgerald M."/>
            <person name="Haas B."/>
            <person name="Abouelleil A."/>
            <person name="Allen A.W."/>
            <person name="Alvarado L."/>
            <person name="Arachchi H.M."/>
            <person name="Berlin A.M."/>
            <person name="Chapman S.B."/>
            <person name="Gainer-Dewar J."/>
            <person name="Goldberg J."/>
            <person name="Griggs A."/>
            <person name="Gujja S."/>
            <person name="Hansen M."/>
            <person name="Howarth C."/>
            <person name="Imamovic A."/>
            <person name="Ireland A."/>
            <person name="Larimer J."/>
            <person name="McCowan C."/>
            <person name="Murphy C."/>
            <person name="Pearson M."/>
            <person name="Poon T.W."/>
            <person name="Priest M."/>
            <person name="Roberts A."/>
            <person name="Saif S."/>
            <person name="Shea T."/>
            <person name="Sisk P."/>
            <person name="Sykes S."/>
            <person name="Wortman J."/>
            <person name="Nusbaum C."/>
            <person name="Birren B."/>
        </authorList>
    </citation>
    <scope>NUCLEOTIDE SEQUENCE [LARGE SCALE GENOMIC DNA]</scope>
    <source>
        <strain evidence="2">ACB1</strain>
    </source>
</reference>
<comment type="caution">
    <text evidence="2">The sequence shown here is derived from an EMBL/GenBank/DDBJ whole genome shotgun (WGS) entry which is preliminary data.</text>
</comment>
<reference evidence="2" key="1">
    <citation type="submission" date="2011-08" db="EMBL/GenBank/DDBJ databases">
        <authorList>
            <consortium name="The Broad Institute Genome Sequencing Platform"/>
            <person name="Earl A."/>
            <person name="Ward D."/>
            <person name="Feldgarden M."/>
            <person name="Gevers D."/>
            <person name="Sizova M."/>
            <person name="Hazen A."/>
            <person name="Epstein S."/>
            <person name="Young S.K."/>
            <person name="Zeng Q."/>
            <person name="Gargeya S."/>
            <person name="Fitzgerald M."/>
            <person name="Haas B."/>
            <person name="Abouelleil A."/>
            <person name="Alvarado L."/>
            <person name="Arachchi H.M."/>
            <person name="Berlin A."/>
            <person name="Brown A."/>
            <person name="Chapman S.B."/>
            <person name="Chen Z."/>
            <person name="Dunbar C."/>
            <person name="Freedman E."/>
            <person name="Gearin G."/>
            <person name="Gellesch M."/>
            <person name="Goldberg J."/>
            <person name="Griggs A."/>
            <person name="Gujja S."/>
            <person name="Heiman D."/>
            <person name="Howarth C."/>
            <person name="Larson L."/>
            <person name="Lui A."/>
            <person name="MacDonald P.J.P."/>
            <person name="Montmayeur A."/>
            <person name="Murphy C."/>
            <person name="Neiman D."/>
            <person name="Pearson M."/>
            <person name="Priest M."/>
            <person name="Roberts A."/>
            <person name="Saif S."/>
            <person name="Shea T."/>
            <person name="Shenoy N."/>
            <person name="Sisk P."/>
            <person name="Stolte C."/>
            <person name="Sykes S."/>
            <person name="Wortman J."/>
            <person name="Nusbaum C."/>
            <person name="Birren B."/>
        </authorList>
    </citation>
    <scope>NUCLEOTIDE SEQUENCE</scope>
    <source>
        <strain evidence="2">ACB1</strain>
    </source>
</reference>
<dbReference type="STRING" id="796943.HMPREF9625_02112"/>
<dbReference type="Proteomes" id="UP000018461">
    <property type="component" value="Unassembled WGS sequence"/>
</dbReference>
<name>G9WL55_9FIRM</name>
<keyword evidence="1" id="KW-0812">Transmembrane</keyword>
<feature type="transmembrane region" description="Helical" evidence="1">
    <location>
        <begin position="23"/>
        <end position="46"/>
    </location>
</feature>
<keyword evidence="1" id="KW-1133">Transmembrane helix</keyword>
<organism evidence="2 3">
    <name type="scientific">Oribacterium parvum ACB1</name>
    <dbReference type="NCBI Taxonomy" id="796943"/>
    <lineage>
        <taxon>Bacteria</taxon>
        <taxon>Bacillati</taxon>
        <taxon>Bacillota</taxon>
        <taxon>Clostridia</taxon>
        <taxon>Lachnospirales</taxon>
        <taxon>Lachnospiraceae</taxon>
        <taxon>Oribacterium</taxon>
    </lineage>
</organism>
<sequence length="106" mass="11993">MESKKHLYIPVKTLDADDFIEGIGILELAICGVSLVIILIISVILAKIFINNLVGIGFAIFSTIVTVSIIRRDSSNENLIQKIFIILRFIRKQKIYLFERNGEEIS</sequence>
<evidence type="ECO:0000313" key="2">
    <source>
        <dbReference type="EMBL" id="EHL12981.1"/>
    </source>
</evidence>
<accession>G9WL55</accession>
<dbReference type="HOGENOM" id="CLU_2220510_0_0_9"/>
<dbReference type="EMBL" id="AFZC02000004">
    <property type="protein sequence ID" value="EHL12981.1"/>
    <property type="molecule type" value="Genomic_DNA"/>
</dbReference>
<dbReference type="RefSeq" id="WP_009535934.1">
    <property type="nucleotide sequence ID" value="NZ_KE148313.1"/>
</dbReference>
<evidence type="ECO:0000313" key="3">
    <source>
        <dbReference type="Proteomes" id="UP000018461"/>
    </source>
</evidence>
<evidence type="ECO:0008006" key="4">
    <source>
        <dbReference type="Google" id="ProtNLM"/>
    </source>
</evidence>
<proteinExistence type="predicted"/>
<dbReference type="AlphaFoldDB" id="G9WL55"/>
<gene>
    <name evidence="2" type="ORF">HMPREF9625_02112</name>
</gene>
<keyword evidence="1" id="KW-0472">Membrane</keyword>
<feature type="transmembrane region" description="Helical" evidence="1">
    <location>
        <begin position="53"/>
        <end position="70"/>
    </location>
</feature>
<protein>
    <recommendedName>
        <fullName evidence="4">PrgI family protein</fullName>
    </recommendedName>
</protein>
<keyword evidence="3" id="KW-1185">Reference proteome</keyword>
<evidence type="ECO:0000256" key="1">
    <source>
        <dbReference type="SAM" id="Phobius"/>
    </source>
</evidence>